<feature type="compositionally biased region" description="Basic and acidic residues" evidence="1">
    <location>
        <begin position="1"/>
        <end position="24"/>
    </location>
</feature>
<accession>A0A5A7VFJ1</accession>
<dbReference type="STRING" id="1194695.A0A5A7VFJ1"/>
<dbReference type="OrthoDB" id="367221at2759"/>
<sequence length="91" mass="10336">MASVKPEAEASKRAENVAETERKTMTPWEQHSAVISLPRFDYNAPSALLHRCQSGFLITCTINFKDHESSLEEYGYLLGVQFWIGTPFLRS</sequence>
<dbReference type="EMBL" id="SSTD01018855">
    <property type="protein sequence ID" value="TYJ97456.1"/>
    <property type="molecule type" value="Genomic_DNA"/>
</dbReference>
<dbReference type="AlphaFoldDB" id="A0A5A7VFJ1"/>
<gene>
    <name evidence="3" type="ORF">E5676_scaffold598G00080</name>
    <name evidence="2" type="ORF">E6C27_scaffold38G002100</name>
</gene>
<dbReference type="Proteomes" id="UP000321393">
    <property type="component" value="Unassembled WGS sequence"/>
</dbReference>
<evidence type="ECO:0000313" key="3">
    <source>
        <dbReference type="EMBL" id="TYJ97456.1"/>
    </source>
</evidence>
<protein>
    <submittedName>
        <fullName evidence="2">Uncharacterized protein</fullName>
    </submittedName>
</protein>
<name>A0A5A7VFJ1_CUCMM</name>
<evidence type="ECO:0000256" key="1">
    <source>
        <dbReference type="SAM" id="MobiDB-lite"/>
    </source>
</evidence>
<dbReference type="EMBL" id="SSTE01000699">
    <property type="protein sequence ID" value="KAA0067142.1"/>
    <property type="molecule type" value="Genomic_DNA"/>
</dbReference>
<reference evidence="4 5" key="1">
    <citation type="submission" date="2019-08" db="EMBL/GenBank/DDBJ databases">
        <title>Draft genome sequences of two oriental melons (Cucumis melo L. var makuwa).</title>
        <authorList>
            <person name="Kwon S.-Y."/>
        </authorList>
    </citation>
    <scope>NUCLEOTIDE SEQUENCE [LARGE SCALE GENOMIC DNA]</scope>
    <source>
        <strain evidence="5">cv. Chang Bougi</strain>
        <strain evidence="4">cv. SW 3</strain>
        <tissue evidence="2">Leaf</tissue>
    </source>
</reference>
<proteinExistence type="predicted"/>
<evidence type="ECO:0000313" key="4">
    <source>
        <dbReference type="Proteomes" id="UP000321393"/>
    </source>
</evidence>
<organism evidence="2 4">
    <name type="scientific">Cucumis melo var. makuwa</name>
    <name type="common">Oriental melon</name>
    <dbReference type="NCBI Taxonomy" id="1194695"/>
    <lineage>
        <taxon>Eukaryota</taxon>
        <taxon>Viridiplantae</taxon>
        <taxon>Streptophyta</taxon>
        <taxon>Embryophyta</taxon>
        <taxon>Tracheophyta</taxon>
        <taxon>Spermatophyta</taxon>
        <taxon>Magnoliopsida</taxon>
        <taxon>eudicotyledons</taxon>
        <taxon>Gunneridae</taxon>
        <taxon>Pentapetalae</taxon>
        <taxon>rosids</taxon>
        <taxon>fabids</taxon>
        <taxon>Cucurbitales</taxon>
        <taxon>Cucurbitaceae</taxon>
        <taxon>Benincaseae</taxon>
        <taxon>Cucumis</taxon>
    </lineage>
</organism>
<feature type="region of interest" description="Disordered" evidence="1">
    <location>
        <begin position="1"/>
        <end position="25"/>
    </location>
</feature>
<dbReference type="Proteomes" id="UP000321947">
    <property type="component" value="Unassembled WGS sequence"/>
</dbReference>
<comment type="caution">
    <text evidence="2">The sequence shown here is derived from an EMBL/GenBank/DDBJ whole genome shotgun (WGS) entry which is preliminary data.</text>
</comment>
<evidence type="ECO:0000313" key="5">
    <source>
        <dbReference type="Proteomes" id="UP000321947"/>
    </source>
</evidence>
<evidence type="ECO:0000313" key="2">
    <source>
        <dbReference type="EMBL" id="KAA0067142.1"/>
    </source>
</evidence>